<evidence type="ECO:0000313" key="1">
    <source>
        <dbReference type="EMBL" id="GGH73595.1"/>
    </source>
</evidence>
<proteinExistence type="predicted"/>
<evidence type="ECO:0008006" key="3">
    <source>
        <dbReference type="Google" id="ProtNLM"/>
    </source>
</evidence>
<keyword evidence="2" id="KW-1185">Reference proteome</keyword>
<sequence>MAERPFFQDGVKPDFSAKEMEKLQVALAAKGLERPDEAALLELAEAKKKPQRKLAYLALAKLGTEVAVRRLLEELGFADEDAVCEAFRRFRPERAGKPLVTFAEQKWKQYESLSLTIGPAFEGVLTACACIDPAMPEPQALKRLLDIVRQAAAVEPEPIDPNNPHARIEAKLELERVHALAAGILRESTERRTRP</sequence>
<gene>
    <name evidence="1" type="ORF">GCM10007362_12850</name>
</gene>
<evidence type="ECO:0000313" key="2">
    <source>
        <dbReference type="Proteomes" id="UP000605427"/>
    </source>
</evidence>
<dbReference type="RefSeq" id="WP_172247000.1">
    <property type="nucleotide sequence ID" value="NZ_BMDD01000001.1"/>
</dbReference>
<dbReference type="Proteomes" id="UP000605427">
    <property type="component" value="Unassembled WGS sequence"/>
</dbReference>
<comment type="caution">
    <text evidence="1">The sequence shown here is derived from an EMBL/GenBank/DDBJ whole genome shotgun (WGS) entry which is preliminary data.</text>
</comment>
<reference evidence="2" key="1">
    <citation type="journal article" date="2019" name="Int. J. Syst. Evol. Microbiol.">
        <title>The Global Catalogue of Microorganisms (GCM) 10K type strain sequencing project: providing services to taxonomists for standard genome sequencing and annotation.</title>
        <authorList>
            <consortium name="The Broad Institute Genomics Platform"/>
            <consortium name="The Broad Institute Genome Sequencing Center for Infectious Disease"/>
            <person name="Wu L."/>
            <person name="Ma J."/>
        </authorList>
    </citation>
    <scope>NUCLEOTIDE SEQUENCE [LARGE SCALE GENOMIC DNA]</scope>
    <source>
        <strain evidence="2">CCM 8702</strain>
    </source>
</reference>
<dbReference type="EMBL" id="BMDD01000001">
    <property type="protein sequence ID" value="GGH73595.1"/>
    <property type="molecule type" value="Genomic_DNA"/>
</dbReference>
<accession>A0ABQ1ZSC9</accession>
<organism evidence="1 2">
    <name type="scientific">Saccharibacillus endophyticus</name>
    <dbReference type="NCBI Taxonomy" id="2060666"/>
    <lineage>
        <taxon>Bacteria</taxon>
        <taxon>Bacillati</taxon>
        <taxon>Bacillota</taxon>
        <taxon>Bacilli</taxon>
        <taxon>Bacillales</taxon>
        <taxon>Paenibacillaceae</taxon>
        <taxon>Saccharibacillus</taxon>
    </lineage>
</organism>
<protein>
    <recommendedName>
        <fullName evidence="3">Regulatory protein RecX</fullName>
    </recommendedName>
</protein>
<name>A0ABQ1ZSC9_9BACL</name>